<proteinExistence type="predicted"/>
<reference evidence="4" key="2">
    <citation type="submission" date="2025-08" db="UniProtKB">
        <authorList>
            <consortium name="Ensembl"/>
        </authorList>
    </citation>
    <scope>IDENTIFICATION</scope>
</reference>
<dbReference type="PROSITE" id="PS51450">
    <property type="entry name" value="LRR"/>
    <property type="match status" value="2"/>
</dbReference>
<dbReference type="Proteomes" id="UP000472276">
    <property type="component" value="Unassembled WGS sequence"/>
</dbReference>
<feature type="transmembrane region" description="Helical" evidence="3">
    <location>
        <begin position="218"/>
        <end position="240"/>
    </location>
</feature>
<accession>A0AAZ1WYI6</accession>
<organism evidence="4 5">
    <name type="scientific">Oreochromis aureus</name>
    <name type="common">Israeli tilapia</name>
    <name type="synonym">Chromis aureus</name>
    <dbReference type="NCBI Taxonomy" id="47969"/>
    <lineage>
        <taxon>Eukaryota</taxon>
        <taxon>Metazoa</taxon>
        <taxon>Chordata</taxon>
        <taxon>Craniata</taxon>
        <taxon>Vertebrata</taxon>
        <taxon>Euteleostomi</taxon>
        <taxon>Actinopterygii</taxon>
        <taxon>Neopterygii</taxon>
        <taxon>Teleostei</taxon>
        <taxon>Neoteleostei</taxon>
        <taxon>Acanthomorphata</taxon>
        <taxon>Ovalentaria</taxon>
        <taxon>Cichlomorphae</taxon>
        <taxon>Cichliformes</taxon>
        <taxon>Cichlidae</taxon>
        <taxon>African cichlids</taxon>
        <taxon>Pseudocrenilabrinae</taxon>
        <taxon>Oreochromini</taxon>
        <taxon>Oreochromis</taxon>
    </lineage>
</organism>
<dbReference type="Pfam" id="PF13516">
    <property type="entry name" value="LRR_6"/>
    <property type="match status" value="4"/>
</dbReference>
<dbReference type="InterPro" id="IPR001611">
    <property type="entry name" value="Leu-rich_rpt"/>
</dbReference>
<keyword evidence="1" id="KW-0433">Leucine-rich repeat</keyword>
<dbReference type="SMART" id="SM00368">
    <property type="entry name" value="LRR_RI"/>
    <property type="match status" value="5"/>
</dbReference>
<dbReference type="InterPro" id="IPR032675">
    <property type="entry name" value="LRR_dom_sf"/>
</dbReference>
<evidence type="ECO:0000313" key="5">
    <source>
        <dbReference type="Proteomes" id="UP000472276"/>
    </source>
</evidence>
<dbReference type="Gene3D" id="3.80.10.10">
    <property type="entry name" value="Ribonuclease Inhibitor"/>
    <property type="match status" value="2"/>
</dbReference>
<sequence>QQIAVNLYCCIFTFVVLRYQPNISIWVLEIVASALKSEPSHLTVLDLSNNHLHDSGVALLSTGLDSPNCRLKTLRLVFCRLSEISCASLISTLKSRPSHLIELDLSYNHKLQDSGVIQLCGFLEDPDCRLKTLRLMQYIIQLFYILQTAVFEVNFSFNLINAFRCSTMFGWFTKFILLFRLSWCSLSKINCASLGLALKSNPSHLKHLDLSGNNLQDSGVMELCGFLESSHLICMFYLVFRLRECRLSAVSCASLDSALRSSPSHLRILDLCDNSLVDSGVKQLCDLVNSPDFKLETLRSADSRIFQQYYNCYS</sequence>
<evidence type="ECO:0000256" key="3">
    <source>
        <dbReference type="SAM" id="Phobius"/>
    </source>
</evidence>
<dbReference type="PANTHER" id="PTHR24106">
    <property type="entry name" value="NACHT, LRR AND CARD DOMAINS-CONTAINING"/>
    <property type="match status" value="1"/>
</dbReference>
<name>A0AAZ1WYI6_OREAU</name>
<evidence type="ECO:0000256" key="2">
    <source>
        <dbReference type="ARBA" id="ARBA00022737"/>
    </source>
</evidence>
<reference evidence="5" key="1">
    <citation type="submission" date="2020-03" db="EMBL/GenBank/DDBJ databases">
        <title>Evolution of repeat sequences and sex chromosomes of tilapia species revealed by chromosome-level genomes.</title>
        <authorList>
            <person name="Xu L."/>
            <person name="Tao W."/>
            <person name="Wang D."/>
            <person name="Zhou Q."/>
        </authorList>
    </citation>
    <scope>NUCLEOTIDE SEQUENCE [LARGE SCALE GENOMIC DNA]</scope>
    <source>
        <strain evidence="5">Israel</strain>
    </source>
</reference>
<keyword evidence="2" id="KW-0677">Repeat</keyword>
<feature type="transmembrane region" description="Helical" evidence="3">
    <location>
        <begin position="138"/>
        <end position="163"/>
    </location>
</feature>
<dbReference type="AlphaFoldDB" id="A0AAZ1WYI6"/>
<evidence type="ECO:0000313" key="4">
    <source>
        <dbReference type="Ensembl" id="ENSOABP00000060489.1"/>
    </source>
</evidence>
<dbReference type="InterPro" id="IPR051261">
    <property type="entry name" value="NLR"/>
</dbReference>
<feature type="transmembrane region" description="Helical" evidence="3">
    <location>
        <begin position="175"/>
        <end position="198"/>
    </location>
</feature>
<evidence type="ECO:0000256" key="1">
    <source>
        <dbReference type="ARBA" id="ARBA00022614"/>
    </source>
</evidence>
<keyword evidence="3" id="KW-0812">Transmembrane</keyword>
<keyword evidence="3" id="KW-0472">Membrane</keyword>
<protein>
    <recommendedName>
        <fullName evidence="6">NACHT LRR and PYD domain-containing protein</fullName>
    </recommendedName>
</protein>
<evidence type="ECO:0008006" key="6">
    <source>
        <dbReference type="Google" id="ProtNLM"/>
    </source>
</evidence>
<reference evidence="4" key="3">
    <citation type="submission" date="2025-09" db="UniProtKB">
        <authorList>
            <consortium name="Ensembl"/>
        </authorList>
    </citation>
    <scope>IDENTIFICATION</scope>
</reference>
<keyword evidence="3" id="KW-1133">Transmembrane helix</keyword>
<keyword evidence="5" id="KW-1185">Reference proteome</keyword>
<dbReference type="SUPFAM" id="SSF52047">
    <property type="entry name" value="RNI-like"/>
    <property type="match status" value="1"/>
</dbReference>
<dbReference type="Ensembl" id="ENSOABT00000063934.1">
    <property type="protein sequence ID" value="ENSOABP00000060489.1"/>
    <property type="gene ID" value="ENSOABG00000035562.1"/>
</dbReference>